<accession>A0A4C1USV8</accession>
<dbReference type="Proteomes" id="UP000299102">
    <property type="component" value="Unassembled WGS sequence"/>
</dbReference>
<sequence>MHMLHLTVARHFQLQGKESPHYVLWKWVYTVRDALCKPKIRSGHRLPRCDHIVIWPLLLSLRPRCYKMSTAARLCARSRRPTSDRPSSSSTFTQKERLFPVTTKLRRRRFERSHLSRRIVSSESFHLTALVII</sequence>
<evidence type="ECO:0000313" key="2">
    <source>
        <dbReference type="Proteomes" id="UP000299102"/>
    </source>
</evidence>
<protein>
    <submittedName>
        <fullName evidence="1">Uncharacterized protein</fullName>
    </submittedName>
</protein>
<dbReference type="EMBL" id="BGZK01000213">
    <property type="protein sequence ID" value="GBP28904.1"/>
    <property type="molecule type" value="Genomic_DNA"/>
</dbReference>
<name>A0A4C1USV8_EUMVA</name>
<reference evidence="1 2" key="1">
    <citation type="journal article" date="2019" name="Commun. Biol.">
        <title>The bagworm genome reveals a unique fibroin gene that provides high tensile strength.</title>
        <authorList>
            <person name="Kono N."/>
            <person name="Nakamura H."/>
            <person name="Ohtoshi R."/>
            <person name="Tomita M."/>
            <person name="Numata K."/>
            <person name="Arakawa K."/>
        </authorList>
    </citation>
    <scope>NUCLEOTIDE SEQUENCE [LARGE SCALE GENOMIC DNA]</scope>
</reference>
<organism evidence="1 2">
    <name type="scientific">Eumeta variegata</name>
    <name type="common">Bagworm moth</name>
    <name type="synonym">Eumeta japonica</name>
    <dbReference type="NCBI Taxonomy" id="151549"/>
    <lineage>
        <taxon>Eukaryota</taxon>
        <taxon>Metazoa</taxon>
        <taxon>Ecdysozoa</taxon>
        <taxon>Arthropoda</taxon>
        <taxon>Hexapoda</taxon>
        <taxon>Insecta</taxon>
        <taxon>Pterygota</taxon>
        <taxon>Neoptera</taxon>
        <taxon>Endopterygota</taxon>
        <taxon>Lepidoptera</taxon>
        <taxon>Glossata</taxon>
        <taxon>Ditrysia</taxon>
        <taxon>Tineoidea</taxon>
        <taxon>Psychidae</taxon>
        <taxon>Oiketicinae</taxon>
        <taxon>Eumeta</taxon>
    </lineage>
</organism>
<evidence type="ECO:0000313" key="1">
    <source>
        <dbReference type="EMBL" id="GBP28904.1"/>
    </source>
</evidence>
<dbReference type="AlphaFoldDB" id="A0A4C1USV8"/>
<gene>
    <name evidence="1" type="ORF">EVAR_93549_1</name>
</gene>
<proteinExistence type="predicted"/>
<keyword evidence="2" id="KW-1185">Reference proteome</keyword>
<comment type="caution">
    <text evidence="1">The sequence shown here is derived from an EMBL/GenBank/DDBJ whole genome shotgun (WGS) entry which is preliminary data.</text>
</comment>